<organism evidence="1 2">
    <name type="scientific">Vineibacter terrae</name>
    <dbReference type="NCBI Taxonomy" id="2586908"/>
    <lineage>
        <taxon>Bacteria</taxon>
        <taxon>Pseudomonadati</taxon>
        <taxon>Pseudomonadota</taxon>
        <taxon>Alphaproteobacteria</taxon>
        <taxon>Hyphomicrobiales</taxon>
        <taxon>Vineibacter</taxon>
    </lineage>
</organism>
<gene>
    <name evidence="1" type="ORF">FHP25_32845</name>
</gene>
<dbReference type="AlphaFoldDB" id="A0A5C8PC21"/>
<dbReference type="EMBL" id="VDUZ01000053">
    <property type="protein sequence ID" value="TXL70794.1"/>
    <property type="molecule type" value="Genomic_DNA"/>
</dbReference>
<accession>A0A5C8PC21</accession>
<name>A0A5C8PC21_9HYPH</name>
<sequence length="89" mass="9840">MRIAMIKMFFVRPGHFARSGGLWYEPGILMIVEPAERVEVFVDRYGAADMCMGAYDFAQLDEQAPPAGLLWAIPFMPSRGHHLLAGAAA</sequence>
<dbReference type="Proteomes" id="UP000321638">
    <property type="component" value="Unassembled WGS sequence"/>
</dbReference>
<comment type="caution">
    <text evidence="1">The sequence shown here is derived from an EMBL/GenBank/DDBJ whole genome shotgun (WGS) entry which is preliminary data.</text>
</comment>
<proteinExistence type="predicted"/>
<evidence type="ECO:0000313" key="1">
    <source>
        <dbReference type="EMBL" id="TXL70794.1"/>
    </source>
</evidence>
<evidence type="ECO:0000313" key="2">
    <source>
        <dbReference type="Proteomes" id="UP000321638"/>
    </source>
</evidence>
<protein>
    <submittedName>
        <fullName evidence="1">Uncharacterized protein</fullName>
    </submittedName>
</protein>
<reference evidence="1 2" key="1">
    <citation type="submission" date="2019-06" db="EMBL/GenBank/DDBJ databases">
        <title>New taxonomy in bacterial strain CC-CFT640, isolated from vineyard.</title>
        <authorList>
            <person name="Lin S.-Y."/>
            <person name="Tsai C.-F."/>
            <person name="Young C.-C."/>
        </authorList>
    </citation>
    <scope>NUCLEOTIDE SEQUENCE [LARGE SCALE GENOMIC DNA]</scope>
    <source>
        <strain evidence="1 2">CC-CFT640</strain>
    </source>
</reference>
<dbReference type="RefSeq" id="WP_178133969.1">
    <property type="nucleotide sequence ID" value="NZ_VDUZ01000053.1"/>
</dbReference>
<keyword evidence="2" id="KW-1185">Reference proteome</keyword>